<dbReference type="EMBL" id="CP119316">
    <property type="protein sequence ID" value="WEK45792.1"/>
    <property type="molecule type" value="Genomic_DNA"/>
</dbReference>
<dbReference type="Proteomes" id="UP001218362">
    <property type="component" value="Chromosome"/>
</dbReference>
<keyword evidence="1" id="KW-0812">Transmembrane</keyword>
<protein>
    <submittedName>
        <fullName evidence="2">DUF3667 domain-containing protein</fullName>
    </submittedName>
</protein>
<feature type="transmembrane region" description="Helical" evidence="1">
    <location>
        <begin position="99"/>
        <end position="117"/>
    </location>
</feature>
<reference evidence="2" key="1">
    <citation type="submission" date="2023-03" db="EMBL/GenBank/DDBJ databases">
        <title>Andean soil-derived lignocellulolytic bacterial consortium as a source of novel taxa and putative plastic-active enzymes.</title>
        <authorList>
            <person name="Diaz-Garcia L."/>
            <person name="Chuvochina M."/>
            <person name="Feuerriegel G."/>
            <person name="Bunk B."/>
            <person name="Sproer C."/>
            <person name="Streit W.R."/>
            <person name="Rodriguez L.M."/>
            <person name="Overmann J."/>
            <person name="Jimenez D.J."/>
        </authorList>
    </citation>
    <scope>NUCLEOTIDE SEQUENCE</scope>
    <source>
        <strain evidence="2">MAG 26</strain>
    </source>
</reference>
<evidence type="ECO:0000313" key="2">
    <source>
        <dbReference type="EMBL" id="WEK45792.1"/>
    </source>
</evidence>
<keyword evidence="1" id="KW-1133">Transmembrane helix</keyword>
<dbReference type="Pfam" id="PF12412">
    <property type="entry name" value="DUF3667"/>
    <property type="match status" value="1"/>
</dbReference>
<feature type="transmembrane region" description="Helical" evidence="1">
    <location>
        <begin position="323"/>
        <end position="345"/>
    </location>
</feature>
<dbReference type="AlphaFoldDB" id="A0AAJ5X4Q6"/>
<feature type="transmembrane region" description="Helical" evidence="1">
    <location>
        <begin position="263"/>
        <end position="284"/>
    </location>
</feature>
<evidence type="ECO:0000313" key="3">
    <source>
        <dbReference type="Proteomes" id="UP001218362"/>
    </source>
</evidence>
<organism evidence="2 3">
    <name type="scientific">Candidatus Andeanibacterium colombiense</name>
    <dbReference type="NCBI Taxonomy" id="3121345"/>
    <lineage>
        <taxon>Bacteria</taxon>
        <taxon>Pseudomonadati</taxon>
        <taxon>Pseudomonadota</taxon>
        <taxon>Alphaproteobacteria</taxon>
        <taxon>Sphingomonadales</taxon>
        <taxon>Sphingomonadaceae</taxon>
        <taxon>Candidatus Andeanibacterium</taxon>
    </lineage>
</organism>
<gene>
    <name evidence="2" type="ORF">P0Y56_12230</name>
</gene>
<dbReference type="KEGG" id="acob:P0Y56_12230"/>
<evidence type="ECO:0000256" key="1">
    <source>
        <dbReference type="SAM" id="Phobius"/>
    </source>
</evidence>
<feature type="transmembrane region" description="Helical" evidence="1">
    <location>
        <begin position="233"/>
        <end position="251"/>
    </location>
</feature>
<name>A0AAJ5X4Q6_9SPHN</name>
<feature type="transmembrane region" description="Helical" evidence="1">
    <location>
        <begin position="290"/>
        <end position="311"/>
    </location>
</feature>
<keyword evidence="1" id="KW-0472">Membrane</keyword>
<proteinExistence type="predicted"/>
<sequence length="347" mass="38002">MNDLPETPDSSAKGAAIAPLDHGHFAESACLNCGAVLAGHYCSACGQAAHLHRTFGAFLHDIAHGVLHFDGKTWRTLPMLALRPGRLTRDYIDGHRARYVSPMALFLFAVFLMFAAFQVTGISAPTEIDPEYKVEGPGELMTAQLKRERAELIAERTRNAAGTARRGEIEERIADIDDDLIQANEIPKGLLGGSGLNRAHPGALEARLDHGIEKWRKNPGLMLYKLQSNSYKFSWLLIPLSLPFVALLFLWRRRFGLYDHAVFVTYSIAFMTLLFVVLAIAGTLGTPASVIAPLMVAVPTVHIFAQVRGAYQLRVFSALWRTLALLLFIVVVALLFAAALLALGMTG</sequence>
<dbReference type="InterPro" id="IPR022134">
    <property type="entry name" value="DUF3667"/>
</dbReference>
<accession>A0AAJ5X4Q6</accession>